<dbReference type="EMBL" id="AKHW03001382">
    <property type="protein sequence ID" value="KYO42617.1"/>
    <property type="molecule type" value="Genomic_DNA"/>
</dbReference>
<dbReference type="eggNOG" id="ENOG502RZZI">
    <property type="taxonomic scope" value="Eukaryota"/>
</dbReference>
<feature type="region of interest" description="Disordered" evidence="2">
    <location>
        <begin position="134"/>
        <end position="170"/>
    </location>
</feature>
<feature type="compositionally biased region" description="Low complexity" evidence="2">
    <location>
        <begin position="316"/>
        <end position="327"/>
    </location>
</feature>
<feature type="region of interest" description="Disordered" evidence="2">
    <location>
        <begin position="546"/>
        <end position="575"/>
    </location>
</feature>
<feature type="compositionally biased region" description="Basic and acidic residues" evidence="2">
    <location>
        <begin position="417"/>
        <end position="434"/>
    </location>
</feature>
<gene>
    <name evidence="4" type="primary">MISP</name>
    <name evidence="4" type="ORF">Y1Q_0000288</name>
</gene>
<feature type="compositionally biased region" description="Basic and acidic residues" evidence="2">
    <location>
        <begin position="23"/>
        <end position="34"/>
    </location>
</feature>
<feature type="region of interest" description="Disordered" evidence="2">
    <location>
        <begin position="595"/>
        <end position="637"/>
    </location>
</feature>
<accession>A0A151P0F3</accession>
<dbReference type="Pfam" id="PF15304">
    <property type="entry name" value="AKAP2_C"/>
    <property type="match status" value="1"/>
</dbReference>
<sequence>MDRVTRNPIFHLPQAAPQASPPGERKSQHSHEGHGGQQVENGHGWGSHRALEDASEFPADALDSGRDLWTPPPDRESKLEVVRAGTLYDLRAYRGEKKPSKLYEEDEVEQYRCVPAEISPEKAKELEEERQQVIKSQVVKKSSTMAERCSSMDELSSAKSTPEKSEAKLGGSRAPSFAICFDSSSPRRALTPVDRESIDTDQINFATARQQFLLLEKANPGSLFRPGQQGISPKPESTRRAYEWVWQCPELFLGTPSQRGEDGGNIAYTAGVEEEPCAPKKADTPRSHPNSEAASFPQASSQEDVGLSLGKMSTESSADYASDGSASEVFEAPLPSKPDSQDGAKEPKARTETPIEREIRLALEREETLRKERGLGRQSSSSELVEIYTKPLLAMSRSPPPGRKGKDKGRASFYVQREIEQETQREEALKREGRLLGAYDKGPQQELGERRKVFEQDDAAPAPAKSPEELARTQTGAPMMSHGAGSTVDAVDLLSIQAYPPYQRDPGLEGFPRAGAEGAEASTRPAKPGVVNREYFSSPLWKPKFSFATDQGSGSQQRAEQSAARPSAHEEQYTLKSWKPQAAVLIEEDIQHTLQREQELREERRRSERLRQGSQEEKGSPSPLSSPSSGASGISGSYVVSESPVFAPLSMNVPNPYQGYSGKFMALQSPPLSRRKLKQKDDRMYAGIEPSDTINTEVVESTRVIRHKNVLAQRWEAGQFANKDDD</sequence>
<reference evidence="4 5" key="1">
    <citation type="journal article" date="2012" name="Genome Biol.">
        <title>Sequencing three crocodilian genomes to illuminate the evolution of archosaurs and amniotes.</title>
        <authorList>
            <person name="St John J.A."/>
            <person name="Braun E.L."/>
            <person name="Isberg S.R."/>
            <person name="Miles L.G."/>
            <person name="Chong A.Y."/>
            <person name="Gongora J."/>
            <person name="Dalzell P."/>
            <person name="Moran C."/>
            <person name="Bed'hom B."/>
            <person name="Abzhanov A."/>
            <person name="Burgess S.C."/>
            <person name="Cooksey A.M."/>
            <person name="Castoe T.A."/>
            <person name="Crawford N.G."/>
            <person name="Densmore L.D."/>
            <person name="Drew J.C."/>
            <person name="Edwards S.V."/>
            <person name="Faircloth B.C."/>
            <person name="Fujita M.K."/>
            <person name="Greenwold M.J."/>
            <person name="Hoffmann F.G."/>
            <person name="Howard J.M."/>
            <person name="Iguchi T."/>
            <person name="Janes D.E."/>
            <person name="Khan S.Y."/>
            <person name="Kohno S."/>
            <person name="de Koning A.J."/>
            <person name="Lance S.L."/>
            <person name="McCarthy F.M."/>
            <person name="McCormack J.E."/>
            <person name="Merchant M.E."/>
            <person name="Peterson D.G."/>
            <person name="Pollock D.D."/>
            <person name="Pourmand N."/>
            <person name="Raney B.J."/>
            <person name="Roessler K.A."/>
            <person name="Sanford J.R."/>
            <person name="Sawyer R.H."/>
            <person name="Schmidt C.J."/>
            <person name="Triplett E.W."/>
            <person name="Tuberville T.D."/>
            <person name="Venegas-Anaya M."/>
            <person name="Howard J.T."/>
            <person name="Jarvis E.D."/>
            <person name="Guillette L.J.Jr."/>
            <person name="Glenn T.C."/>
            <person name="Green R.E."/>
            <person name="Ray D.A."/>
        </authorList>
    </citation>
    <scope>NUCLEOTIDE SEQUENCE [LARGE SCALE GENOMIC DNA]</scope>
    <source>
        <strain evidence="4">KSC_2009_1</strain>
    </source>
</reference>
<feature type="compositionally biased region" description="Low complexity" evidence="2">
    <location>
        <begin position="620"/>
        <end position="637"/>
    </location>
</feature>
<feature type="compositionally biased region" description="Polar residues" evidence="2">
    <location>
        <begin position="134"/>
        <end position="145"/>
    </location>
</feature>
<dbReference type="GeneID" id="102572194"/>
<dbReference type="CTD" id="126353"/>
<evidence type="ECO:0000256" key="2">
    <source>
        <dbReference type="SAM" id="MobiDB-lite"/>
    </source>
</evidence>
<dbReference type="Proteomes" id="UP000050525">
    <property type="component" value="Unassembled WGS sequence"/>
</dbReference>
<protein>
    <submittedName>
        <fullName evidence="4">Mitotic interactor and substrate of PLK1</fullName>
    </submittedName>
</protein>
<feature type="region of interest" description="Disordered" evidence="2">
    <location>
        <begin position="503"/>
        <end position="527"/>
    </location>
</feature>
<feature type="region of interest" description="Disordered" evidence="2">
    <location>
        <begin position="253"/>
        <end position="484"/>
    </location>
</feature>
<evidence type="ECO:0000259" key="3">
    <source>
        <dbReference type="Pfam" id="PF15304"/>
    </source>
</evidence>
<feature type="compositionally biased region" description="Basic and acidic residues" evidence="2">
    <location>
        <begin position="277"/>
        <end position="286"/>
    </location>
</feature>
<evidence type="ECO:0000256" key="1">
    <source>
        <dbReference type="ARBA" id="ARBA00023054"/>
    </source>
</evidence>
<comment type="caution">
    <text evidence="4">The sequence shown here is derived from an EMBL/GenBank/DDBJ whole genome shotgun (WGS) entry which is preliminary data.</text>
</comment>
<dbReference type="AlphaFoldDB" id="A0A151P0F3"/>
<organism evidence="4 5">
    <name type="scientific">Alligator mississippiensis</name>
    <name type="common">American alligator</name>
    <dbReference type="NCBI Taxonomy" id="8496"/>
    <lineage>
        <taxon>Eukaryota</taxon>
        <taxon>Metazoa</taxon>
        <taxon>Chordata</taxon>
        <taxon>Craniata</taxon>
        <taxon>Vertebrata</taxon>
        <taxon>Euteleostomi</taxon>
        <taxon>Archelosauria</taxon>
        <taxon>Archosauria</taxon>
        <taxon>Crocodylia</taxon>
        <taxon>Alligatoridae</taxon>
        <taxon>Alligatorinae</taxon>
        <taxon>Alligator</taxon>
    </lineage>
</organism>
<feature type="compositionally biased region" description="Basic and acidic residues" evidence="2">
    <location>
        <begin position="595"/>
        <end position="619"/>
    </location>
</feature>
<proteinExistence type="predicted"/>
<feature type="compositionally biased region" description="Basic and acidic residues" evidence="2">
    <location>
        <begin position="339"/>
        <end position="375"/>
    </location>
</feature>
<dbReference type="InterPro" id="IPR042779">
    <property type="entry name" value="MISP/MISP3-like"/>
</dbReference>
<feature type="domain" description="A-kinase anchor protein 2 C-terminal" evidence="3">
    <location>
        <begin position="404"/>
        <end position="718"/>
    </location>
</feature>
<keyword evidence="1" id="KW-0175">Coiled coil</keyword>
<feature type="region of interest" description="Disordered" evidence="2">
    <location>
        <begin position="650"/>
        <end position="679"/>
    </location>
</feature>
<feature type="compositionally biased region" description="Polar residues" evidence="2">
    <location>
        <begin position="548"/>
        <end position="560"/>
    </location>
</feature>
<dbReference type="OrthoDB" id="9449914at2759"/>
<dbReference type="PANTHER" id="PTHR18839:SF7">
    <property type="entry name" value="A-KINASE ANCHOR PROTEIN 2 C-TERMINAL DOMAIN-CONTAINING PROTEIN"/>
    <property type="match status" value="1"/>
</dbReference>
<evidence type="ECO:0000313" key="4">
    <source>
        <dbReference type="EMBL" id="KYO42617.1"/>
    </source>
</evidence>
<keyword evidence="5" id="KW-1185">Reference proteome</keyword>
<dbReference type="PANTHER" id="PTHR18839">
    <property type="entry name" value="MITOTIC INTERACTOR AND SUBSTRATE OF PLK1 MISP FAMILY MEMBER"/>
    <property type="match status" value="1"/>
</dbReference>
<name>A0A151P0F3_ALLMI</name>
<feature type="region of interest" description="Disordered" evidence="2">
    <location>
        <begin position="1"/>
        <end position="80"/>
    </location>
</feature>
<dbReference type="InterPro" id="IPR029304">
    <property type="entry name" value="AKAP2_C"/>
</dbReference>
<feature type="compositionally biased region" description="Polar residues" evidence="2">
    <location>
        <begin position="287"/>
        <end position="303"/>
    </location>
</feature>
<evidence type="ECO:0000313" key="5">
    <source>
        <dbReference type="Proteomes" id="UP000050525"/>
    </source>
</evidence>